<dbReference type="Pfam" id="PF00440">
    <property type="entry name" value="TetR_N"/>
    <property type="match status" value="1"/>
</dbReference>
<dbReference type="GO" id="GO:0003677">
    <property type="term" value="F:DNA binding"/>
    <property type="evidence" value="ECO:0007669"/>
    <property type="project" value="UniProtKB-UniRule"/>
</dbReference>
<evidence type="ECO:0000259" key="5">
    <source>
        <dbReference type="PROSITE" id="PS50977"/>
    </source>
</evidence>
<accession>A0A8J3W9V9</accession>
<name>A0A8J3W9V9_9ACTN</name>
<organism evidence="6 7">
    <name type="scientific">Planobispora longispora</name>
    <dbReference type="NCBI Taxonomy" id="28887"/>
    <lineage>
        <taxon>Bacteria</taxon>
        <taxon>Bacillati</taxon>
        <taxon>Actinomycetota</taxon>
        <taxon>Actinomycetes</taxon>
        <taxon>Streptosporangiales</taxon>
        <taxon>Streptosporangiaceae</taxon>
        <taxon>Planobispora</taxon>
    </lineage>
</organism>
<evidence type="ECO:0000256" key="4">
    <source>
        <dbReference type="PROSITE-ProRule" id="PRU00335"/>
    </source>
</evidence>
<sequence>MAVVRRQQIVNAFLALICERGLESVSLDDVAAASGVQRSVIRHYMGNRAQLVHDAAATLIERYSELIRGAVGERPGAREIIRYLFSREWTADADFPDRAFDELFHEAARDPALRDRLRGAYDLLVELLAAGIRLDRPDLPPDAPAEQIAYQIVCLAEHNAAMQRLGFPPGQAAAAQALARRLAAGD</sequence>
<dbReference type="SUPFAM" id="SSF46689">
    <property type="entry name" value="Homeodomain-like"/>
    <property type="match status" value="1"/>
</dbReference>
<dbReference type="SUPFAM" id="SSF48498">
    <property type="entry name" value="Tetracyclin repressor-like, C-terminal domain"/>
    <property type="match status" value="1"/>
</dbReference>
<evidence type="ECO:0000256" key="1">
    <source>
        <dbReference type="ARBA" id="ARBA00023015"/>
    </source>
</evidence>
<dbReference type="Gene3D" id="1.10.357.10">
    <property type="entry name" value="Tetracycline Repressor, domain 2"/>
    <property type="match status" value="1"/>
</dbReference>
<gene>
    <name evidence="6" type="ORF">Plo01_76720</name>
</gene>
<feature type="domain" description="HTH tetR-type" evidence="5">
    <location>
        <begin position="3"/>
        <end position="63"/>
    </location>
</feature>
<dbReference type="InterPro" id="IPR001647">
    <property type="entry name" value="HTH_TetR"/>
</dbReference>
<dbReference type="AlphaFoldDB" id="A0A8J3W9V9"/>
<comment type="caution">
    <text evidence="6">The sequence shown here is derived from an EMBL/GenBank/DDBJ whole genome shotgun (WGS) entry which is preliminary data.</text>
</comment>
<proteinExistence type="predicted"/>
<evidence type="ECO:0000256" key="2">
    <source>
        <dbReference type="ARBA" id="ARBA00023125"/>
    </source>
</evidence>
<keyword evidence="3" id="KW-0804">Transcription</keyword>
<evidence type="ECO:0000313" key="6">
    <source>
        <dbReference type="EMBL" id="GIH81243.1"/>
    </source>
</evidence>
<dbReference type="PROSITE" id="PS50977">
    <property type="entry name" value="HTH_TETR_2"/>
    <property type="match status" value="1"/>
</dbReference>
<keyword evidence="7" id="KW-1185">Reference proteome</keyword>
<evidence type="ECO:0000256" key="3">
    <source>
        <dbReference type="ARBA" id="ARBA00023163"/>
    </source>
</evidence>
<dbReference type="InterPro" id="IPR009057">
    <property type="entry name" value="Homeodomain-like_sf"/>
</dbReference>
<evidence type="ECO:0000313" key="7">
    <source>
        <dbReference type="Proteomes" id="UP000616724"/>
    </source>
</evidence>
<dbReference type="Proteomes" id="UP000616724">
    <property type="component" value="Unassembled WGS sequence"/>
</dbReference>
<protein>
    <recommendedName>
        <fullName evidence="5">HTH tetR-type domain-containing protein</fullName>
    </recommendedName>
</protein>
<dbReference type="PANTHER" id="PTHR47506">
    <property type="entry name" value="TRANSCRIPTIONAL REGULATORY PROTEIN"/>
    <property type="match status" value="1"/>
</dbReference>
<dbReference type="InterPro" id="IPR036271">
    <property type="entry name" value="Tet_transcr_reg_TetR-rel_C_sf"/>
</dbReference>
<feature type="DNA-binding region" description="H-T-H motif" evidence="4">
    <location>
        <begin position="26"/>
        <end position="45"/>
    </location>
</feature>
<reference evidence="6 7" key="1">
    <citation type="submission" date="2021-01" db="EMBL/GenBank/DDBJ databases">
        <title>Whole genome shotgun sequence of Planobispora longispora NBRC 13918.</title>
        <authorList>
            <person name="Komaki H."/>
            <person name="Tamura T."/>
        </authorList>
    </citation>
    <scope>NUCLEOTIDE SEQUENCE [LARGE SCALE GENOMIC DNA]</scope>
    <source>
        <strain evidence="6 7">NBRC 13918</strain>
    </source>
</reference>
<keyword evidence="2 4" id="KW-0238">DNA-binding</keyword>
<dbReference type="PANTHER" id="PTHR47506:SF1">
    <property type="entry name" value="HTH-TYPE TRANSCRIPTIONAL REGULATOR YJDC"/>
    <property type="match status" value="1"/>
</dbReference>
<keyword evidence="1" id="KW-0805">Transcription regulation</keyword>
<dbReference type="EMBL" id="BOOH01000072">
    <property type="protein sequence ID" value="GIH81243.1"/>
    <property type="molecule type" value="Genomic_DNA"/>
</dbReference>